<gene>
    <name evidence="1" type="ORF">JIN83_06870</name>
</gene>
<comment type="caution">
    <text evidence="1">The sequence shown here is derived from an EMBL/GenBank/DDBJ whole genome shotgun (WGS) entry which is preliminary data.</text>
</comment>
<accession>A0AAE2SAT1</accession>
<sequence length="250" mass="25838">MKTKHLYLLTGVSAALTLPCYSQVVVDDVFSYSGPGSAPGPVEATAVVGVNATETGVLGDGWDTSVEIGVGLLYYVAADMPGDGSFTISNGSNVGIGSVLTAATDVDARRVFSNTQLTSDGEYSFSITKSQSGTVNLLADIDIEIGHTDGVTDTVLVDTSTGTGLLGILDLVGLFGGTDTGTFNFDGADFGDEDLYIELRTDTVANALGSSVVFSDLSIERTNPVPEPSSSLFSIVAGGMMLGYRRRKSS</sequence>
<keyword evidence="2" id="KW-1185">Reference proteome</keyword>
<dbReference type="RefSeq" id="WP_309489281.1">
    <property type="nucleotide sequence ID" value="NZ_JAENIG010000003.1"/>
</dbReference>
<dbReference type="InterPro" id="IPR013424">
    <property type="entry name" value="Ice-binding_C"/>
</dbReference>
<dbReference type="Proteomes" id="UP000634206">
    <property type="component" value="Unassembled WGS sequence"/>
</dbReference>
<evidence type="ECO:0000313" key="1">
    <source>
        <dbReference type="EMBL" id="MBK1854675.1"/>
    </source>
</evidence>
<name>A0AAE2SAT1_9BACT</name>
<dbReference type="AlphaFoldDB" id="A0AAE2SAT1"/>
<dbReference type="NCBIfam" id="TIGR02595">
    <property type="entry name" value="PEP_CTERM"/>
    <property type="match status" value="1"/>
</dbReference>
<evidence type="ECO:0000313" key="2">
    <source>
        <dbReference type="Proteomes" id="UP000634206"/>
    </source>
</evidence>
<organism evidence="1 2">
    <name type="scientific">Oceaniferula flava</name>
    <dbReference type="NCBI Taxonomy" id="2800421"/>
    <lineage>
        <taxon>Bacteria</taxon>
        <taxon>Pseudomonadati</taxon>
        <taxon>Verrucomicrobiota</taxon>
        <taxon>Verrucomicrobiia</taxon>
        <taxon>Verrucomicrobiales</taxon>
        <taxon>Verrucomicrobiaceae</taxon>
        <taxon>Oceaniferula</taxon>
    </lineage>
</organism>
<proteinExistence type="predicted"/>
<dbReference type="EMBL" id="JAENIG010000003">
    <property type="protein sequence ID" value="MBK1854675.1"/>
    <property type="molecule type" value="Genomic_DNA"/>
</dbReference>
<reference evidence="1" key="1">
    <citation type="submission" date="2021-01" db="EMBL/GenBank/DDBJ databases">
        <title>Modified the classification status of verrucomicrobia.</title>
        <authorList>
            <person name="Feng X."/>
        </authorList>
    </citation>
    <scope>NUCLEOTIDE SEQUENCE</scope>
    <source>
        <strain evidence="1">5K15</strain>
    </source>
</reference>
<protein>
    <submittedName>
        <fullName evidence="1">PEP-CTERM sorting domain-containing protein</fullName>
    </submittedName>
</protein>